<sequence length="152" mass="17570">MQNFTNQLMPSRPSPANDGIYVFATLCKPDTRMPLIDVTEMGNWITPILESPDQYEGKVLEAMEGWYMWEQIAEVVSNITGKIVVYQQVPDELFKEWMPPVVKDDMQGMFVFYRDYGFYSKPLGQKSENNGRVKGKLSSLEEFCKKAEFTFP</sequence>
<dbReference type="InterPro" id="IPR036291">
    <property type="entry name" value="NAD(P)-bd_dom_sf"/>
</dbReference>
<comment type="similarity">
    <text evidence="1">Belongs to the NmrA-type oxidoreductase family.</text>
</comment>
<comment type="caution">
    <text evidence="4">The sequence shown here is derived from an EMBL/GenBank/DDBJ whole genome shotgun (WGS) entry which is preliminary data.</text>
</comment>
<accession>A0A4Z1JPN5</accession>
<dbReference type="InterPro" id="IPR051164">
    <property type="entry name" value="NmrA-like_oxidored"/>
</dbReference>
<evidence type="ECO:0000313" key="5">
    <source>
        <dbReference type="Proteomes" id="UP000297229"/>
    </source>
</evidence>
<feature type="domain" description="NmrA-like" evidence="3">
    <location>
        <begin position="1"/>
        <end position="143"/>
    </location>
</feature>
<name>A0A4Z1JPN5_9HELO</name>
<evidence type="ECO:0000259" key="3">
    <source>
        <dbReference type="Pfam" id="PF05368"/>
    </source>
</evidence>
<dbReference type="STRING" id="278938.A0A4Z1JPN5"/>
<keyword evidence="2" id="KW-0521">NADP</keyword>
<dbReference type="GO" id="GO:0005634">
    <property type="term" value="C:nucleus"/>
    <property type="evidence" value="ECO:0007669"/>
    <property type="project" value="TreeGrafter"/>
</dbReference>
<evidence type="ECO:0000313" key="4">
    <source>
        <dbReference type="EMBL" id="TGO73550.1"/>
    </source>
</evidence>
<protein>
    <recommendedName>
        <fullName evidence="3">NmrA-like domain-containing protein</fullName>
    </recommendedName>
</protein>
<dbReference type="PANTHER" id="PTHR42748">
    <property type="entry name" value="NITROGEN METABOLITE REPRESSION PROTEIN NMRA FAMILY MEMBER"/>
    <property type="match status" value="1"/>
</dbReference>
<dbReference type="SUPFAM" id="SSF51735">
    <property type="entry name" value="NAD(P)-binding Rossmann-fold domains"/>
    <property type="match status" value="1"/>
</dbReference>
<dbReference type="Gene3D" id="3.90.25.10">
    <property type="entry name" value="UDP-galactose 4-epimerase, domain 1"/>
    <property type="match status" value="1"/>
</dbReference>
<reference evidence="4 5" key="1">
    <citation type="submission" date="2017-12" db="EMBL/GenBank/DDBJ databases">
        <title>Comparative genomics of Botrytis spp.</title>
        <authorList>
            <person name="Valero-Jimenez C.A."/>
            <person name="Tapia P."/>
            <person name="Veloso J."/>
            <person name="Silva-Moreno E."/>
            <person name="Staats M."/>
            <person name="Valdes J.H."/>
            <person name="Van Kan J.A.L."/>
        </authorList>
    </citation>
    <scope>NUCLEOTIDE SEQUENCE [LARGE SCALE GENOMIC DNA]</scope>
    <source>
        <strain evidence="4 5">Be9601</strain>
    </source>
</reference>
<organism evidence="4 5">
    <name type="scientific">Botrytis elliptica</name>
    <dbReference type="NCBI Taxonomy" id="278938"/>
    <lineage>
        <taxon>Eukaryota</taxon>
        <taxon>Fungi</taxon>
        <taxon>Dikarya</taxon>
        <taxon>Ascomycota</taxon>
        <taxon>Pezizomycotina</taxon>
        <taxon>Leotiomycetes</taxon>
        <taxon>Helotiales</taxon>
        <taxon>Sclerotiniaceae</taxon>
        <taxon>Botrytis</taxon>
    </lineage>
</organism>
<keyword evidence="5" id="KW-1185">Reference proteome</keyword>
<evidence type="ECO:0000256" key="2">
    <source>
        <dbReference type="ARBA" id="ARBA00022857"/>
    </source>
</evidence>
<evidence type="ECO:0000256" key="1">
    <source>
        <dbReference type="ARBA" id="ARBA00006328"/>
    </source>
</evidence>
<proteinExistence type="inferred from homology"/>
<dbReference type="PANTHER" id="PTHR42748:SF11">
    <property type="entry name" value="NMRA-LIKE DOMAIN-CONTAINING PROTEIN"/>
    <property type="match status" value="1"/>
</dbReference>
<dbReference type="EMBL" id="PQXM01000350">
    <property type="protein sequence ID" value="TGO73550.1"/>
    <property type="molecule type" value="Genomic_DNA"/>
</dbReference>
<dbReference type="InterPro" id="IPR008030">
    <property type="entry name" value="NmrA-like"/>
</dbReference>
<gene>
    <name evidence="4" type="ORF">BELL_0352g00110</name>
</gene>
<dbReference type="Pfam" id="PF05368">
    <property type="entry name" value="NmrA"/>
    <property type="match status" value="1"/>
</dbReference>
<dbReference type="Gene3D" id="3.40.50.720">
    <property type="entry name" value="NAD(P)-binding Rossmann-like Domain"/>
    <property type="match status" value="1"/>
</dbReference>
<dbReference type="AlphaFoldDB" id="A0A4Z1JPN5"/>
<dbReference type="Proteomes" id="UP000297229">
    <property type="component" value="Unassembled WGS sequence"/>
</dbReference>